<feature type="compositionally biased region" description="Polar residues" evidence="1">
    <location>
        <begin position="101"/>
        <end position="115"/>
    </location>
</feature>
<accession>G0USK3</accession>
<reference evidence="2" key="1">
    <citation type="journal article" date="2012" name="Proc. Natl. Acad. Sci. U.S.A.">
        <title>Antigenic diversity is generated by distinct evolutionary mechanisms in African trypanosome species.</title>
        <authorList>
            <person name="Jackson A.P."/>
            <person name="Berry A."/>
            <person name="Aslett M."/>
            <person name="Allison H.C."/>
            <person name="Burton P."/>
            <person name="Vavrova-Anderson J."/>
            <person name="Brown R."/>
            <person name="Browne H."/>
            <person name="Corton N."/>
            <person name="Hauser H."/>
            <person name="Gamble J."/>
            <person name="Gilderthorp R."/>
            <person name="Marcello L."/>
            <person name="McQuillan J."/>
            <person name="Otto T.D."/>
            <person name="Quail M.A."/>
            <person name="Sanders M.J."/>
            <person name="van Tonder A."/>
            <person name="Ginger M.L."/>
            <person name="Field M.C."/>
            <person name="Barry J.D."/>
            <person name="Hertz-Fowler C."/>
            <person name="Berriman M."/>
        </authorList>
    </citation>
    <scope>NUCLEOTIDE SEQUENCE</scope>
    <source>
        <strain evidence="2">IL3000</strain>
    </source>
</reference>
<sequence length="115" mass="12392">MAQLLSRILSPHIRPCNAKKKESTTSLNMVPRFQTFPLTATAGVVQAFFTFALTNKTCHYNKCRKPPNTDLATLSFLRSSTCRTTYLHQGLTSELGGSCASAGTSSEPSTSTSDG</sequence>
<dbReference type="EMBL" id="HE575321">
    <property type="protein sequence ID" value="CCC92366.1"/>
    <property type="molecule type" value="Genomic_DNA"/>
</dbReference>
<evidence type="ECO:0000256" key="1">
    <source>
        <dbReference type="SAM" id="MobiDB-lite"/>
    </source>
</evidence>
<gene>
    <name evidence="2" type="ORF">TCIL3000_8_5920</name>
</gene>
<dbReference type="AlphaFoldDB" id="G0USK3"/>
<name>G0USK3_TRYCI</name>
<evidence type="ECO:0000313" key="2">
    <source>
        <dbReference type="EMBL" id="CCC92366.1"/>
    </source>
</evidence>
<organism evidence="2">
    <name type="scientific">Trypanosoma congolense (strain IL3000)</name>
    <dbReference type="NCBI Taxonomy" id="1068625"/>
    <lineage>
        <taxon>Eukaryota</taxon>
        <taxon>Discoba</taxon>
        <taxon>Euglenozoa</taxon>
        <taxon>Kinetoplastea</taxon>
        <taxon>Metakinetoplastina</taxon>
        <taxon>Trypanosomatida</taxon>
        <taxon>Trypanosomatidae</taxon>
        <taxon>Trypanosoma</taxon>
        <taxon>Nannomonas</taxon>
    </lineage>
</organism>
<feature type="region of interest" description="Disordered" evidence="1">
    <location>
        <begin position="94"/>
        <end position="115"/>
    </location>
</feature>
<proteinExistence type="predicted"/>
<protein>
    <submittedName>
        <fullName evidence="2">Uncharacterized protein</fullName>
    </submittedName>
</protein>